<name>A0A6C0EA72_9ZZZZ</name>
<proteinExistence type="predicted"/>
<accession>A0A6C0EA72</accession>
<organism evidence="1">
    <name type="scientific">viral metagenome</name>
    <dbReference type="NCBI Taxonomy" id="1070528"/>
    <lineage>
        <taxon>unclassified sequences</taxon>
        <taxon>metagenomes</taxon>
        <taxon>organismal metagenomes</taxon>
    </lineage>
</organism>
<sequence>MNIGHSSRSLYDDCVYSERLDESVNPGTYRLQQYQTFNCDGCLSTLGQRSGRMGYGVSTPIKNKVAQAQAPELVNIESILSNRNLKKSRCRDAQVNEIDVTKYKLEHPRICSNKLNTEATHLSYPAFNYREVPINRFYNLHRDPQANIFWDFAVNTSLEEKDNYIPSLPRPIDVKKSLPVEDRSKKGTCVKCSVDSKCPM</sequence>
<evidence type="ECO:0000313" key="1">
    <source>
        <dbReference type="EMBL" id="QHT25642.1"/>
    </source>
</evidence>
<protein>
    <submittedName>
        <fullName evidence="1">Uncharacterized protein</fullName>
    </submittedName>
</protein>
<dbReference type="EMBL" id="MN739773">
    <property type="protein sequence ID" value="QHT25642.1"/>
    <property type="molecule type" value="Genomic_DNA"/>
</dbReference>
<dbReference type="AlphaFoldDB" id="A0A6C0EA72"/>
<reference evidence="1" key="1">
    <citation type="journal article" date="2020" name="Nature">
        <title>Giant virus diversity and host interactions through global metagenomics.</title>
        <authorList>
            <person name="Schulz F."/>
            <person name="Roux S."/>
            <person name="Paez-Espino D."/>
            <person name="Jungbluth S."/>
            <person name="Walsh D.A."/>
            <person name="Denef V.J."/>
            <person name="McMahon K.D."/>
            <person name="Konstantinidis K.T."/>
            <person name="Eloe-Fadrosh E.A."/>
            <person name="Kyrpides N.C."/>
            <person name="Woyke T."/>
        </authorList>
    </citation>
    <scope>NUCLEOTIDE SEQUENCE</scope>
    <source>
        <strain evidence="1">GVMAG-M-3300023179-27</strain>
    </source>
</reference>